<dbReference type="EMBL" id="KQ947406">
    <property type="protein sequence ID" value="KUJ22634.1"/>
    <property type="molecule type" value="Genomic_DNA"/>
</dbReference>
<proteinExistence type="predicted"/>
<organism evidence="1 2">
    <name type="scientific">Mollisia scopiformis</name>
    <name type="common">Conifer needle endophyte fungus</name>
    <name type="synonym">Phialocephala scopiformis</name>
    <dbReference type="NCBI Taxonomy" id="149040"/>
    <lineage>
        <taxon>Eukaryota</taxon>
        <taxon>Fungi</taxon>
        <taxon>Dikarya</taxon>
        <taxon>Ascomycota</taxon>
        <taxon>Pezizomycotina</taxon>
        <taxon>Leotiomycetes</taxon>
        <taxon>Helotiales</taxon>
        <taxon>Mollisiaceae</taxon>
        <taxon>Mollisia</taxon>
    </lineage>
</organism>
<dbReference type="STRING" id="149040.A0A194XRF5"/>
<reference evidence="1 2" key="1">
    <citation type="submission" date="2015-10" db="EMBL/GenBank/DDBJ databases">
        <title>Full genome of DAOMC 229536 Phialocephala scopiformis, a fungal endophyte of spruce producing the potent anti-insectan compound rugulosin.</title>
        <authorList>
            <consortium name="DOE Joint Genome Institute"/>
            <person name="Walker A.K."/>
            <person name="Frasz S.L."/>
            <person name="Seifert K.A."/>
            <person name="Miller J.D."/>
            <person name="Mondo S.J."/>
            <person name="Labutti K."/>
            <person name="Lipzen A."/>
            <person name="Dockter R."/>
            <person name="Kennedy M."/>
            <person name="Grigoriev I.V."/>
            <person name="Spatafora J.W."/>
        </authorList>
    </citation>
    <scope>NUCLEOTIDE SEQUENCE [LARGE SCALE GENOMIC DNA]</scope>
    <source>
        <strain evidence="1 2">CBS 120377</strain>
    </source>
</reference>
<protein>
    <recommendedName>
        <fullName evidence="3">BTB domain-containing protein</fullName>
    </recommendedName>
</protein>
<evidence type="ECO:0008006" key="3">
    <source>
        <dbReference type="Google" id="ProtNLM"/>
    </source>
</evidence>
<gene>
    <name evidence="1" type="ORF">LY89DRAFT_664434</name>
</gene>
<name>A0A194XRF5_MOLSC</name>
<accession>A0A194XRF5</accession>
<dbReference type="GeneID" id="28822496"/>
<keyword evidence="2" id="KW-1185">Reference proteome</keyword>
<evidence type="ECO:0000313" key="2">
    <source>
        <dbReference type="Proteomes" id="UP000070700"/>
    </source>
</evidence>
<dbReference type="PANTHER" id="PTHR47843:SF2">
    <property type="entry name" value="BTB DOMAIN-CONTAINING PROTEIN"/>
    <property type="match status" value="1"/>
</dbReference>
<dbReference type="OrthoDB" id="6359816at2759"/>
<dbReference type="RefSeq" id="XP_018076989.1">
    <property type="nucleotide sequence ID" value="XM_018212770.1"/>
</dbReference>
<dbReference type="Gene3D" id="3.30.710.10">
    <property type="entry name" value="Potassium Channel Kv1.1, Chain A"/>
    <property type="match status" value="1"/>
</dbReference>
<dbReference type="InParanoid" id="A0A194XRF5"/>
<dbReference type="AlphaFoldDB" id="A0A194XRF5"/>
<dbReference type="InterPro" id="IPR011333">
    <property type="entry name" value="SKP1/BTB/POZ_sf"/>
</dbReference>
<sequence length="260" mass="30410">MAAILNYDDHLGTETVKIYIGPKRKVFVMHRKPLFAAAPYFERAMRQREEKHGKLYLPHDHCGAFALFVEWIYRTVLPDGHSQDYVDSLYELYMFAEKISLSSPTLEDRIMDKIQDISLKYDLTPSLHMIHRIYESPADGRTIKSSALRDFCMQSFLYKHLLKADLGNSEEYKNAKGQELDAVHAICRDNPRLFKDYIVWTHLNLSNGTFGDPRERREDNPLDRCYFHAHMEGFPCHLTPIDKPDFIGKEHEKKGVRTTR</sequence>
<dbReference type="Proteomes" id="UP000070700">
    <property type="component" value="Unassembled WGS sequence"/>
</dbReference>
<evidence type="ECO:0000313" key="1">
    <source>
        <dbReference type="EMBL" id="KUJ22634.1"/>
    </source>
</evidence>
<dbReference type="PANTHER" id="PTHR47843">
    <property type="entry name" value="BTB DOMAIN-CONTAINING PROTEIN-RELATED"/>
    <property type="match status" value="1"/>
</dbReference>
<dbReference type="KEGG" id="psco:LY89DRAFT_664434"/>